<sequence length="58" mass="6543">HTDDDRFVETSIQIRQAQGTFPSAFGAAVYLLVEMLEDEETLESGAADNNMFEQENFN</sequence>
<organism evidence="1 3">
    <name type="scientific">Rotaria magnacalcarata</name>
    <dbReference type="NCBI Taxonomy" id="392030"/>
    <lineage>
        <taxon>Eukaryota</taxon>
        <taxon>Metazoa</taxon>
        <taxon>Spiralia</taxon>
        <taxon>Gnathifera</taxon>
        <taxon>Rotifera</taxon>
        <taxon>Eurotatoria</taxon>
        <taxon>Bdelloidea</taxon>
        <taxon>Philodinida</taxon>
        <taxon>Philodinidae</taxon>
        <taxon>Rotaria</taxon>
    </lineage>
</organism>
<dbReference type="EMBL" id="CAJOBJ010027132">
    <property type="protein sequence ID" value="CAF4250754.1"/>
    <property type="molecule type" value="Genomic_DNA"/>
</dbReference>
<evidence type="ECO:0000313" key="2">
    <source>
        <dbReference type="EMBL" id="CAF5180397.1"/>
    </source>
</evidence>
<dbReference type="Proteomes" id="UP000681720">
    <property type="component" value="Unassembled WGS sequence"/>
</dbReference>
<protein>
    <submittedName>
        <fullName evidence="1">Uncharacterized protein</fullName>
    </submittedName>
</protein>
<gene>
    <name evidence="2" type="ORF">BYL167_LOCUS78867</name>
    <name evidence="1" type="ORF">GIL414_LOCUS23681</name>
</gene>
<dbReference type="EMBL" id="CAJOBH010290356">
    <property type="protein sequence ID" value="CAF5180397.1"/>
    <property type="molecule type" value="Genomic_DNA"/>
</dbReference>
<dbReference type="Proteomes" id="UP000681967">
    <property type="component" value="Unassembled WGS sequence"/>
</dbReference>
<comment type="caution">
    <text evidence="1">The sequence shown here is derived from an EMBL/GenBank/DDBJ whole genome shotgun (WGS) entry which is preliminary data.</text>
</comment>
<reference evidence="1" key="1">
    <citation type="submission" date="2021-02" db="EMBL/GenBank/DDBJ databases">
        <authorList>
            <person name="Nowell W R."/>
        </authorList>
    </citation>
    <scope>NUCLEOTIDE SEQUENCE</scope>
</reference>
<evidence type="ECO:0000313" key="3">
    <source>
        <dbReference type="Proteomes" id="UP000681720"/>
    </source>
</evidence>
<name>A0A8S2SZ44_9BILA</name>
<proteinExistence type="predicted"/>
<feature type="non-terminal residue" evidence="1">
    <location>
        <position position="1"/>
    </location>
</feature>
<accession>A0A8S2SZ44</accession>
<evidence type="ECO:0000313" key="1">
    <source>
        <dbReference type="EMBL" id="CAF4250754.1"/>
    </source>
</evidence>
<dbReference type="AlphaFoldDB" id="A0A8S2SZ44"/>